<dbReference type="Proteomes" id="UP000292118">
    <property type="component" value="Chromosome"/>
</dbReference>
<dbReference type="AlphaFoldDB" id="A0A4P6F7T5"/>
<reference evidence="2 3" key="1">
    <citation type="submission" date="2019-01" db="EMBL/GenBank/DDBJ databases">
        <title>Genome sequencing of strain FW10M-9.</title>
        <authorList>
            <person name="Heo J."/>
            <person name="Kim S.-J."/>
            <person name="Kim J.-S."/>
            <person name="Hong S.-B."/>
            <person name="Kwon S.-W."/>
        </authorList>
    </citation>
    <scope>NUCLEOTIDE SEQUENCE [LARGE SCALE GENOMIC DNA]</scope>
    <source>
        <strain evidence="2 3">FW10M-9</strain>
    </source>
</reference>
<evidence type="ECO:0000313" key="2">
    <source>
        <dbReference type="EMBL" id="QAY69317.1"/>
    </source>
</evidence>
<dbReference type="GO" id="GO:0016301">
    <property type="term" value="F:kinase activity"/>
    <property type="evidence" value="ECO:0007669"/>
    <property type="project" value="UniProtKB-KW"/>
</dbReference>
<dbReference type="SUPFAM" id="SSF47598">
    <property type="entry name" value="Ribbon-helix-helix"/>
    <property type="match status" value="1"/>
</dbReference>
<dbReference type="EMBL" id="CP035493">
    <property type="protein sequence ID" value="QAY69317.1"/>
    <property type="molecule type" value="Genomic_DNA"/>
</dbReference>
<dbReference type="Gene3D" id="1.10.1220.10">
    <property type="entry name" value="Met repressor-like"/>
    <property type="match status" value="1"/>
</dbReference>
<evidence type="ECO:0000256" key="1">
    <source>
        <dbReference type="SAM" id="MobiDB-lite"/>
    </source>
</evidence>
<dbReference type="InterPro" id="IPR013321">
    <property type="entry name" value="Arc_rbn_hlx_hlx"/>
</dbReference>
<feature type="region of interest" description="Disordered" evidence="1">
    <location>
        <begin position="92"/>
        <end position="119"/>
    </location>
</feature>
<dbReference type="GO" id="GO:0006355">
    <property type="term" value="P:regulation of DNA-templated transcription"/>
    <property type="evidence" value="ECO:0007669"/>
    <property type="project" value="InterPro"/>
</dbReference>
<dbReference type="OrthoDB" id="5193907at2"/>
<protein>
    <submittedName>
        <fullName evidence="2">Histidine kinase</fullName>
    </submittedName>
</protein>
<name>A0A4P6F7T5_9MICO</name>
<sequence>MTPLWCHSCVMDITRYVDDLQQRLTQAAETGGPEAQQIAQRLTGTLDAAVRLVLLDALSAAAGEISTELAPGSVDVRLRGGEPEFVVALPEPDAGRTGAAPAPASFAPPAPPADAEDGATTRTTLRLPDNLKAQVEVSAARDGVSVNTWLVRAVSAALAQGTPAGTTRVTRVGGTHVTGWVR</sequence>
<gene>
    <name evidence="2" type="ORF">ET471_04075</name>
</gene>
<keyword evidence="3" id="KW-1185">Reference proteome</keyword>
<dbReference type="InterPro" id="IPR010985">
    <property type="entry name" value="Ribbon_hlx_hlx"/>
</dbReference>
<organism evidence="2 3">
    <name type="scientific">Xylanimonas protaetiae</name>
    <dbReference type="NCBI Taxonomy" id="2509457"/>
    <lineage>
        <taxon>Bacteria</taxon>
        <taxon>Bacillati</taxon>
        <taxon>Actinomycetota</taxon>
        <taxon>Actinomycetes</taxon>
        <taxon>Micrococcales</taxon>
        <taxon>Promicromonosporaceae</taxon>
        <taxon>Xylanimonas</taxon>
    </lineage>
</organism>
<evidence type="ECO:0000313" key="3">
    <source>
        <dbReference type="Proteomes" id="UP000292118"/>
    </source>
</evidence>
<keyword evidence="2" id="KW-0808">Transferase</keyword>
<keyword evidence="2" id="KW-0418">Kinase</keyword>
<accession>A0A4P6F7T5</accession>
<proteinExistence type="predicted"/>
<dbReference type="CDD" id="cd21631">
    <property type="entry name" value="RHH_CopG_NikR-like"/>
    <property type="match status" value="1"/>
</dbReference>
<dbReference type="KEGG" id="xya:ET471_04075"/>